<dbReference type="RefSeq" id="XP_066716094.1">
    <property type="nucleotide sequence ID" value="XM_066856825.1"/>
</dbReference>
<dbReference type="PANTHER" id="PTHR38886">
    <property type="entry name" value="SESA DOMAIN-CONTAINING PROTEIN"/>
    <property type="match status" value="1"/>
</dbReference>
<evidence type="ECO:0000313" key="2">
    <source>
        <dbReference type="EMBL" id="KAK8068800.1"/>
    </source>
</evidence>
<dbReference type="InterPro" id="IPR054464">
    <property type="entry name" value="ULD_fung"/>
</dbReference>
<feature type="domain" description="Ubiquitin-like" evidence="1">
    <location>
        <begin position="149"/>
        <end position="218"/>
    </location>
</feature>
<accession>A0ABR1VC68</accession>
<dbReference type="PANTHER" id="PTHR38886:SF1">
    <property type="entry name" value="NACHT-NTPASE AND P-LOOP NTPASES N-TERMINAL DOMAIN-CONTAINING PROTEIN"/>
    <property type="match status" value="1"/>
</dbReference>
<protein>
    <recommendedName>
        <fullName evidence="1">Ubiquitin-like domain-containing protein</fullName>
    </recommendedName>
</protein>
<organism evidence="2 3">
    <name type="scientific">Apiospora phragmitis</name>
    <dbReference type="NCBI Taxonomy" id="2905665"/>
    <lineage>
        <taxon>Eukaryota</taxon>
        <taxon>Fungi</taxon>
        <taxon>Dikarya</taxon>
        <taxon>Ascomycota</taxon>
        <taxon>Pezizomycotina</taxon>
        <taxon>Sordariomycetes</taxon>
        <taxon>Xylariomycetidae</taxon>
        <taxon>Amphisphaeriales</taxon>
        <taxon>Apiosporaceae</taxon>
        <taxon>Apiospora</taxon>
    </lineage>
</organism>
<keyword evidence="3" id="KW-1185">Reference proteome</keyword>
<reference evidence="2 3" key="1">
    <citation type="submission" date="2023-01" db="EMBL/GenBank/DDBJ databases">
        <title>Analysis of 21 Apiospora genomes using comparative genomics revels a genus with tremendous synthesis potential of carbohydrate active enzymes and secondary metabolites.</title>
        <authorList>
            <person name="Sorensen T."/>
        </authorList>
    </citation>
    <scope>NUCLEOTIDE SEQUENCE [LARGE SCALE GENOMIC DNA]</scope>
    <source>
        <strain evidence="2 3">CBS 135458</strain>
    </source>
</reference>
<gene>
    <name evidence="2" type="ORF">PG994_005416</name>
</gene>
<evidence type="ECO:0000259" key="1">
    <source>
        <dbReference type="Pfam" id="PF22893"/>
    </source>
</evidence>
<evidence type="ECO:0000313" key="3">
    <source>
        <dbReference type="Proteomes" id="UP001480595"/>
    </source>
</evidence>
<dbReference type="Proteomes" id="UP001480595">
    <property type="component" value="Unassembled WGS sequence"/>
</dbReference>
<dbReference type="Pfam" id="PF22893">
    <property type="entry name" value="ULD_2"/>
    <property type="match status" value="1"/>
</dbReference>
<proteinExistence type="predicted"/>
<dbReference type="EMBL" id="JAQQWL010000006">
    <property type="protein sequence ID" value="KAK8068800.1"/>
    <property type="molecule type" value="Genomic_DNA"/>
</dbReference>
<comment type="caution">
    <text evidence="2">The sequence shown here is derived from an EMBL/GenBank/DDBJ whole genome shotgun (WGS) entry which is preliminary data.</text>
</comment>
<sequence>MSFSPTFGAFGDFISLSIMVKDIVHAIGDTHGAAADYRSLACELETTDAALKQARRLSKNTIDSCQADLVLFTTQLRKYKASLGDGNGNILKRTSMKVMWLTEKDDINKFRVKLIGKAGQIILMNMLMYQDLRSRLVSLELSIERPIAEEMFTLEDAVGRVAPVPLRLVDSWDAFDALLRARFKGLQGFWRVTRKRYTLQDHRRRRYIRHDMAWKSAMLPW</sequence>
<dbReference type="GeneID" id="92089888"/>
<name>A0ABR1VC68_9PEZI</name>